<dbReference type="GO" id="GO:0030971">
    <property type="term" value="F:receptor tyrosine kinase binding"/>
    <property type="evidence" value="ECO:0007669"/>
    <property type="project" value="TreeGrafter"/>
</dbReference>
<dbReference type="CDD" id="cd00174">
    <property type="entry name" value="SH3"/>
    <property type="match status" value="1"/>
</dbReference>
<evidence type="ECO:0000259" key="7">
    <source>
        <dbReference type="PROSITE" id="PS50002"/>
    </source>
</evidence>
<protein>
    <submittedName>
        <fullName evidence="8">Uncharacterized protein</fullName>
    </submittedName>
</protein>
<feature type="compositionally biased region" description="Basic residues" evidence="5">
    <location>
        <begin position="293"/>
        <end position="303"/>
    </location>
</feature>
<dbReference type="PROSITE" id="PS50001">
    <property type="entry name" value="SH2"/>
    <property type="match status" value="1"/>
</dbReference>
<evidence type="ECO:0000259" key="6">
    <source>
        <dbReference type="PROSITE" id="PS50001"/>
    </source>
</evidence>
<dbReference type="PRINTS" id="PR00452">
    <property type="entry name" value="SH3DOMAIN"/>
</dbReference>
<dbReference type="SUPFAM" id="SSF50044">
    <property type="entry name" value="SH3-domain"/>
    <property type="match status" value="2"/>
</dbReference>
<comment type="caution">
    <text evidence="8">The sequence shown here is derived from an EMBL/GenBank/DDBJ whole genome shotgun (WGS) entry which is preliminary data.</text>
</comment>
<feature type="compositionally biased region" description="Low complexity" evidence="5">
    <location>
        <begin position="192"/>
        <end position="204"/>
    </location>
</feature>
<evidence type="ECO:0000313" key="9">
    <source>
        <dbReference type="Proteomes" id="UP001432322"/>
    </source>
</evidence>
<dbReference type="GO" id="GO:0016477">
    <property type="term" value="P:cell migration"/>
    <property type="evidence" value="ECO:0007669"/>
    <property type="project" value="TreeGrafter"/>
</dbReference>
<proteinExistence type="predicted"/>
<dbReference type="Pfam" id="PF00017">
    <property type="entry name" value="SH2"/>
    <property type="match status" value="1"/>
</dbReference>
<dbReference type="Proteomes" id="UP001432322">
    <property type="component" value="Unassembled WGS sequence"/>
</dbReference>
<dbReference type="PROSITE" id="PS50002">
    <property type="entry name" value="SH3"/>
    <property type="match status" value="2"/>
</dbReference>
<feature type="region of interest" description="Disordered" evidence="5">
    <location>
        <begin position="158"/>
        <end position="208"/>
    </location>
</feature>
<organism evidence="8 9">
    <name type="scientific">Pristionchus fissidentatus</name>
    <dbReference type="NCBI Taxonomy" id="1538716"/>
    <lineage>
        <taxon>Eukaryota</taxon>
        <taxon>Metazoa</taxon>
        <taxon>Ecdysozoa</taxon>
        <taxon>Nematoda</taxon>
        <taxon>Chromadorea</taxon>
        <taxon>Rhabditida</taxon>
        <taxon>Rhabditina</taxon>
        <taxon>Diplogasteromorpha</taxon>
        <taxon>Diplogasteroidea</taxon>
        <taxon>Neodiplogasteridae</taxon>
        <taxon>Pristionchus</taxon>
    </lineage>
</organism>
<feature type="compositionally biased region" description="Low complexity" evidence="5">
    <location>
        <begin position="168"/>
        <end position="177"/>
    </location>
</feature>
<dbReference type="Gene3D" id="3.30.505.10">
    <property type="entry name" value="SH2 domain"/>
    <property type="match status" value="1"/>
</dbReference>
<feature type="compositionally biased region" description="Low complexity" evidence="5">
    <location>
        <begin position="282"/>
        <end position="292"/>
    </location>
</feature>
<name>A0AAV5UV37_9BILA</name>
<dbReference type="Gene3D" id="2.30.30.40">
    <property type="entry name" value="SH3 Domains"/>
    <property type="match status" value="2"/>
</dbReference>
<feature type="domain" description="SH2" evidence="6">
    <location>
        <begin position="67"/>
        <end position="159"/>
    </location>
</feature>
<dbReference type="PANTHER" id="PTHR19969:SF19">
    <property type="entry name" value="SH2 DOMAIN-CONTAINING PROTEIN"/>
    <property type="match status" value="1"/>
</dbReference>
<dbReference type="PRINTS" id="PR00499">
    <property type="entry name" value="P67PHOX"/>
</dbReference>
<gene>
    <name evidence="8" type="ORF">PFISCL1PPCAC_2258</name>
</gene>
<dbReference type="SMART" id="SM00252">
    <property type="entry name" value="SH2"/>
    <property type="match status" value="1"/>
</dbReference>
<evidence type="ECO:0000256" key="4">
    <source>
        <dbReference type="PROSITE-ProRule" id="PRU00192"/>
    </source>
</evidence>
<dbReference type="AlphaFoldDB" id="A0AAV5UV37"/>
<evidence type="ECO:0000313" key="8">
    <source>
        <dbReference type="EMBL" id="GMT10961.1"/>
    </source>
</evidence>
<keyword evidence="1 4" id="KW-0728">SH3 domain</keyword>
<dbReference type="PRINTS" id="PR00401">
    <property type="entry name" value="SH2DOMAIN"/>
</dbReference>
<accession>A0AAV5UV37</accession>
<feature type="domain" description="SH3" evidence="7">
    <location>
        <begin position="209"/>
        <end position="269"/>
    </location>
</feature>
<dbReference type="Pfam" id="PF14604">
    <property type="entry name" value="SH3_9"/>
    <property type="match status" value="1"/>
</dbReference>
<dbReference type="InterPro" id="IPR000980">
    <property type="entry name" value="SH2"/>
</dbReference>
<dbReference type="GO" id="GO:0007167">
    <property type="term" value="P:enzyme-linked receptor protein signaling pathway"/>
    <property type="evidence" value="ECO:0007669"/>
    <property type="project" value="TreeGrafter"/>
</dbReference>
<feature type="compositionally biased region" description="Pro residues" evidence="5">
    <location>
        <begin position="178"/>
        <end position="191"/>
    </location>
</feature>
<reference evidence="8" key="1">
    <citation type="submission" date="2023-10" db="EMBL/GenBank/DDBJ databases">
        <title>Genome assembly of Pristionchus species.</title>
        <authorList>
            <person name="Yoshida K."/>
            <person name="Sommer R.J."/>
        </authorList>
    </citation>
    <scope>NUCLEOTIDE SEQUENCE</scope>
    <source>
        <strain evidence="8">RS5133</strain>
    </source>
</reference>
<dbReference type="EMBL" id="BTSY01000001">
    <property type="protein sequence ID" value="GMT10961.1"/>
    <property type="molecule type" value="Genomic_DNA"/>
</dbReference>
<dbReference type="SMART" id="SM00326">
    <property type="entry name" value="SH3"/>
    <property type="match status" value="2"/>
</dbReference>
<evidence type="ECO:0000256" key="1">
    <source>
        <dbReference type="ARBA" id="ARBA00022443"/>
    </source>
</evidence>
<dbReference type="GO" id="GO:0005737">
    <property type="term" value="C:cytoplasm"/>
    <property type="evidence" value="ECO:0007669"/>
    <property type="project" value="TreeGrafter"/>
</dbReference>
<feature type="region of interest" description="Disordered" evidence="5">
    <location>
        <begin position="270"/>
        <end position="303"/>
    </location>
</feature>
<dbReference type="InterPro" id="IPR051184">
    <property type="entry name" value="Tyrosine-phos_adapter"/>
</dbReference>
<dbReference type="PANTHER" id="PTHR19969">
    <property type="entry name" value="SH2-SH3 ADAPTOR PROTEIN-RELATED"/>
    <property type="match status" value="1"/>
</dbReference>
<dbReference type="CDD" id="cd11804">
    <property type="entry name" value="SH3_GRB2_like_N"/>
    <property type="match status" value="1"/>
</dbReference>
<keyword evidence="2 3" id="KW-0727">SH2 domain</keyword>
<keyword evidence="9" id="KW-1185">Reference proteome</keyword>
<evidence type="ECO:0000256" key="2">
    <source>
        <dbReference type="ARBA" id="ARBA00022999"/>
    </source>
</evidence>
<feature type="domain" description="SH3" evidence="7">
    <location>
        <begin position="4"/>
        <end position="65"/>
    </location>
</feature>
<sequence length="303" mass="34218">CCRPFSMEAVAEFDFTATDSDEELSFRRGQFLKVLEMDEDEHWFRADLDGKEGFVPKNYLRMHPCSWFVGRAASAELTERLKRKQVGSFLVRHSHTQKGDYAISVKEQAPGVVQHYRIKRDRGVYSVWDTSFRSLNELVEFYSHHSISRMAESILVKPRREPDPPPAMQQVQQQIHAAPPPQPAPPPPAPQPMEQEPQKSPLDSPLDDYDDDIVQAVYDFEGVEADDLPFKRGDLIRVTGRDASGWATGQHFNGHTGTFPETYVEAFRRASSHKGMERRKVTSTSAGSGAAAKARKARRSNGS</sequence>
<dbReference type="InterPro" id="IPR001452">
    <property type="entry name" value="SH3_domain"/>
</dbReference>
<dbReference type="InterPro" id="IPR036860">
    <property type="entry name" value="SH2_dom_sf"/>
</dbReference>
<dbReference type="SUPFAM" id="SSF55550">
    <property type="entry name" value="SH2 domain"/>
    <property type="match status" value="1"/>
</dbReference>
<dbReference type="Pfam" id="PF00018">
    <property type="entry name" value="SH3_1"/>
    <property type="match status" value="1"/>
</dbReference>
<dbReference type="InterPro" id="IPR036028">
    <property type="entry name" value="SH3-like_dom_sf"/>
</dbReference>
<evidence type="ECO:0000256" key="5">
    <source>
        <dbReference type="SAM" id="MobiDB-lite"/>
    </source>
</evidence>
<evidence type="ECO:0000256" key="3">
    <source>
        <dbReference type="PROSITE-ProRule" id="PRU00191"/>
    </source>
</evidence>
<dbReference type="GO" id="GO:0035591">
    <property type="term" value="F:signaling adaptor activity"/>
    <property type="evidence" value="ECO:0007669"/>
    <property type="project" value="TreeGrafter"/>
</dbReference>
<feature type="non-terminal residue" evidence="8">
    <location>
        <position position="1"/>
    </location>
</feature>